<organism evidence="2 3">
    <name type="scientific">Saccharopolyspora aridisoli</name>
    <dbReference type="NCBI Taxonomy" id="2530385"/>
    <lineage>
        <taxon>Bacteria</taxon>
        <taxon>Bacillati</taxon>
        <taxon>Actinomycetota</taxon>
        <taxon>Actinomycetes</taxon>
        <taxon>Pseudonocardiales</taxon>
        <taxon>Pseudonocardiaceae</taxon>
        <taxon>Saccharopolyspora</taxon>
    </lineage>
</organism>
<dbReference type="OrthoDB" id="4546548at2"/>
<evidence type="ECO:0000313" key="3">
    <source>
        <dbReference type="Proteomes" id="UP000294744"/>
    </source>
</evidence>
<dbReference type="EMBL" id="SMKV01000004">
    <property type="protein sequence ID" value="TDC95500.1"/>
    <property type="molecule type" value="Genomic_DNA"/>
</dbReference>
<comment type="caution">
    <text evidence="2">The sequence shown here is derived from an EMBL/GenBank/DDBJ whole genome shotgun (WGS) entry which is preliminary data.</text>
</comment>
<proteinExistence type="predicted"/>
<evidence type="ECO:0000313" key="2">
    <source>
        <dbReference type="EMBL" id="TDC95500.1"/>
    </source>
</evidence>
<dbReference type="Proteomes" id="UP000294744">
    <property type="component" value="Unassembled WGS sequence"/>
</dbReference>
<evidence type="ECO:0000256" key="1">
    <source>
        <dbReference type="SAM" id="MobiDB-lite"/>
    </source>
</evidence>
<feature type="region of interest" description="Disordered" evidence="1">
    <location>
        <begin position="1"/>
        <end position="22"/>
    </location>
</feature>
<accession>A0A4R4UTW3</accession>
<keyword evidence="3" id="KW-1185">Reference proteome</keyword>
<name>A0A4R4UTW3_9PSEU</name>
<gene>
    <name evidence="2" type="ORF">E1161_04820</name>
</gene>
<reference evidence="2 3" key="1">
    <citation type="submission" date="2019-03" db="EMBL/GenBank/DDBJ databases">
        <title>Draft genome sequences of novel Actinobacteria.</title>
        <authorList>
            <person name="Sahin N."/>
            <person name="Ay H."/>
            <person name="Saygin H."/>
        </authorList>
    </citation>
    <scope>NUCLEOTIDE SEQUENCE [LARGE SCALE GENOMIC DNA]</scope>
    <source>
        <strain evidence="2 3">16K404</strain>
    </source>
</reference>
<protein>
    <submittedName>
        <fullName evidence="2">Uncharacterized protein</fullName>
    </submittedName>
</protein>
<dbReference type="AlphaFoldDB" id="A0A4R4UTW3"/>
<sequence>MSTTTPPHRPHTARRGSSTSIPLSAGVTNVMTLLALRAWADPSDLIGWQASVVSTINRPISTPLERAIDPKRKSNRQTSRSHALGLCRGRASTTEIRLAVLRAATF</sequence>